<gene>
    <name evidence="1" type="ordered locus">AM1_1140</name>
</gene>
<protein>
    <submittedName>
        <fullName evidence="1">Uncharacterized protein</fullName>
    </submittedName>
</protein>
<proteinExistence type="predicted"/>
<reference evidence="1 2" key="1">
    <citation type="journal article" date="2008" name="Proc. Natl. Acad. Sci. U.S.A.">
        <title>Niche adaptation and genome expansion in the chlorophyll d-producing cyanobacterium Acaryochloris marina.</title>
        <authorList>
            <person name="Swingley W.D."/>
            <person name="Chen M."/>
            <person name="Cheung P.C."/>
            <person name="Conrad A.L."/>
            <person name="Dejesa L.C."/>
            <person name="Hao J."/>
            <person name="Honchak B.M."/>
            <person name="Karbach L.E."/>
            <person name="Kurdoglu A."/>
            <person name="Lahiri S."/>
            <person name="Mastrian S.D."/>
            <person name="Miyashita H."/>
            <person name="Page L."/>
            <person name="Ramakrishna P."/>
            <person name="Satoh S."/>
            <person name="Sattley W.M."/>
            <person name="Shimada Y."/>
            <person name="Taylor H.L."/>
            <person name="Tomo T."/>
            <person name="Tsuchiya T."/>
            <person name="Wang Z.T."/>
            <person name="Raymond J."/>
            <person name="Mimuro M."/>
            <person name="Blankenship R.E."/>
            <person name="Touchman J.W."/>
        </authorList>
    </citation>
    <scope>NUCLEOTIDE SEQUENCE [LARGE SCALE GENOMIC DNA]</scope>
    <source>
        <strain evidence="2">MBIC 11017</strain>
    </source>
</reference>
<dbReference type="AlphaFoldDB" id="B0C2W3"/>
<accession>B0C2W3</accession>
<dbReference type="HOGENOM" id="CLU_3075585_0_0_3"/>
<evidence type="ECO:0000313" key="2">
    <source>
        <dbReference type="Proteomes" id="UP000000268"/>
    </source>
</evidence>
<dbReference type="RefSeq" id="WP_012161729.1">
    <property type="nucleotide sequence ID" value="NC_009925.1"/>
</dbReference>
<keyword evidence="2" id="KW-1185">Reference proteome</keyword>
<sequence length="52" mass="5976">MSSTTEMLTNPNDLSQELIKHWLTELTSYTPQQVDTAIAQMEQLRTQTAQHN</sequence>
<dbReference type="EMBL" id="CP000828">
    <property type="protein sequence ID" value="ABW26179.1"/>
    <property type="molecule type" value="Genomic_DNA"/>
</dbReference>
<name>B0C2W3_ACAM1</name>
<dbReference type="Proteomes" id="UP000000268">
    <property type="component" value="Chromosome"/>
</dbReference>
<dbReference type="STRING" id="329726.AM1_1140"/>
<organism evidence="1 2">
    <name type="scientific">Acaryochloris marina (strain MBIC 11017)</name>
    <dbReference type="NCBI Taxonomy" id="329726"/>
    <lineage>
        <taxon>Bacteria</taxon>
        <taxon>Bacillati</taxon>
        <taxon>Cyanobacteriota</taxon>
        <taxon>Cyanophyceae</taxon>
        <taxon>Acaryochloridales</taxon>
        <taxon>Acaryochloridaceae</taxon>
        <taxon>Acaryochloris</taxon>
    </lineage>
</organism>
<dbReference type="KEGG" id="amr:AM1_1140"/>
<evidence type="ECO:0000313" key="1">
    <source>
        <dbReference type="EMBL" id="ABW26179.1"/>
    </source>
</evidence>